<sequence>MSPLTIRPSSPEDFPAVARIYAHHVLHGTATFETEPPSPEEMLRRREEVLARGWPWLVAERDGAILGYAYANQLRPRPAFRFCLEDSIYLDENARGQGVGRALLVELLAQCEARGARQMVAVIGDSANAASIGLHRACGFEPSGGYAAAGWKFERWIDVVLMQRALGDGSATPAREHA</sequence>
<dbReference type="GO" id="GO:0016747">
    <property type="term" value="F:acyltransferase activity, transferring groups other than amino-acyl groups"/>
    <property type="evidence" value="ECO:0007669"/>
    <property type="project" value="InterPro"/>
</dbReference>
<keyword evidence="3" id="KW-1185">Reference proteome</keyword>
<dbReference type="SUPFAM" id="SSF55729">
    <property type="entry name" value="Acyl-CoA N-acyltransferases (Nat)"/>
    <property type="match status" value="1"/>
</dbReference>
<gene>
    <name evidence="2" type="ORF">HHL10_03975</name>
</gene>
<dbReference type="Gene3D" id="3.40.630.30">
    <property type="match status" value="1"/>
</dbReference>
<accession>A0A848F6E6</accession>
<keyword evidence="2" id="KW-0808">Transferase</keyword>
<evidence type="ECO:0000313" key="2">
    <source>
        <dbReference type="EMBL" id="NML14139.1"/>
    </source>
</evidence>
<dbReference type="AlphaFoldDB" id="A0A848F6E6"/>
<evidence type="ECO:0000259" key="1">
    <source>
        <dbReference type="PROSITE" id="PS51186"/>
    </source>
</evidence>
<dbReference type="RefSeq" id="WP_169159052.1">
    <property type="nucleotide sequence ID" value="NZ_JABBFW010000002.1"/>
</dbReference>
<dbReference type="InterPro" id="IPR016181">
    <property type="entry name" value="Acyl_CoA_acyltransferase"/>
</dbReference>
<proteinExistence type="predicted"/>
<dbReference type="InterPro" id="IPR000182">
    <property type="entry name" value="GNAT_dom"/>
</dbReference>
<feature type="domain" description="N-acetyltransferase" evidence="1">
    <location>
        <begin position="4"/>
        <end position="167"/>
    </location>
</feature>
<reference evidence="2 3" key="1">
    <citation type="submission" date="2020-04" db="EMBL/GenBank/DDBJ databases">
        <title>Azohydromonas sp. isolated from soil.</title>
        <authorList>
            <person name="Dahal R.H."/>
        </authorList>
    </citation>
    <scope>NUCLEOTIDE SEQUENCE [LARGE SCALE GENOMIC DNA]</scope>
    <source>
        <strain evidence="2 3">G-1-1-14</strain>
    </source>
</reference>
<evidence type="ECO:0000313" key="3">
    <source>
        <dbReference type="Proteomes" id="UP000574067"/>
    </source>
</evidence>
<dbReference type="PROSITE" id="PS51186">
    <property type="entry name" value="GNAT"/>
    <property type="match status" value="1"/>
</dbReference>
<dbReference type="PANTHER" id="PTHR43072:SF8">
    <property type="entry name" value="ACYLTRANSFERASE FABY-RELATED"/>
    <property type="match status" value="1"/>
</dbReference>
<dbReference type="EMBL" id="JABBFW010000002">
    <property type="protein sequence ID" value="NML14139.1"/>
    <property type="molecule type" value="Genomic_DNA"/>
</dbReference>
<dbReference type="Pfam" id="PF00583">
    <property type="entry name" value="Acetyltransf_1"/>
    <property type="match status" value="1"/>
</dbReference>
<dbReference type="CDD" id="cd04301">
    <property type="entry name" value="NAT_SF"/>
    <property type="match status" value="1"/>
</dbReference>
<organism evidence="2 3">
    <name type="scientific">Azohydromonas caseinilytica</name>
    <dbReference type="NCBI Taxonomy" id="2728836"/>
    <lineage>
        <taxon>Bacteria</taxon>
        <taxon>Pseudomonadati</taxon>
        <taxon>Pseudomonadota</taxon>
        <taxon>Betaproteobacteria</taxon>
        <taxon>Burkholderiales</taxon>
        <taxon>Sphaerotilaceae</taxon>
        <taxon>Azohydromonas</taxon>
    </lineage>
</organism>
<protein>
    <submittedName>
        <fullName evidence="2">N-acetyltransferase</fullName>
    </submittedName>
</protein>
<comment type="caution">
    <text evidence="2">The sequence shown here is derived from an EMBL/GenBank/DDBJ whole genome shotgun (WGS) entry which is preliminary data.</text>
</comment>
<dbReference type="Proteomes" id="UP000574067">
    <property type="component" value="Unassembled WGS sequence"/>
</dbReference>
<dbReference type="PANTHER" id="PTHR43072">
    <property type="entry name" value="N-ACETYLTRANSFERASE"/>
    <property type="match status" value="1"/>
</dbReference>
<name>A0A848F6E6_9BURK</name>